<comment type="caution">
    <text evidence="1">The sequence shown here is derived from an EMBL/GenBank/DDBJ whole genome shotgun (WGS) entry which is preliminary data.</text>
</comment>
<gene>
    <name evidence="1" type="ORF">HNP36_000166</name>
</gene>
<protein>
    <submittedName>
        <fullName evidence="1">Uncharacterized protein</fullName>
    </submittedName>
</protein>
<organism evidence="1 2">
    <name type="scientific">Chryseobacterium shigense</name>
    <dbReference type="NCBI Taxonomy" id="297244"/>
    <lineage>
        <taxon>Bacteria</taxon>
        <taxon>Pseudomonadati</taxon>
        <taxon>Bacteroidota</taxon>
        <taxon>Flavobacteriia</taxon>
        <taxon>Flavobacteriales</taxon>
        <taxon>Weeksellaceae</taxon>
        <taxon>Chryseobacterium group</taxon>
        <taxon>Chryseobacterium</taxon>
    </lineage>
</organism>
<keyword evidence="2" id="KW-1185">Reference proteome</keyword>
<reference evidence="1 2" key="1">
    <citation type="submission" date="2020-08" db="EMBL/GenBank/DDBJ databases">
        <title>Functional genomics of gut bacteria from endangered species of beetles.</title>
        <authorList>
            <person name="Carlos-Shanley C."/>
        </authorList>
    </citation>
    <scope>NUCLEOTIDE SEQUENCE [LARGE SCALE GENOMIC DNA]</scope>
    <source>
        <strain evidence="1 2">S00136</strain>
    </source>
</reference>
<proteinExistence type="predicted"/>
<dbReference type="EMBL" id="JACHLC010000001">
    <property type="protein sequence ID" value="MBB6369113.1"/>
    <property type="molecule type" value="Genomic_DNA"/>
</dbReference>
<dbReference type="RefSeq" id="WP_184161691.1">
    <property type="nucleotide sequence ID" value="NZ_JACHLC010000001.1"/>
</dbReference>
<name>A0A841N1T9_9FLAO</name>
<accession>A0A841N1T9</accession>
<evidence type="ECO:0000313" key="1">
    <source>
        <dbReference type="EMBL" id="MBB6369113.1"/>
    </source>
</evidence>
<dbReference type="Proteomes" id="UP000589738">
    <property type="component" value="Unassembled WGS sequence"/>
</dbReference>
<evidence type="ECO:0000313" key="2">
    <source>
        <dbReference type="Proteomes" id="UP000589738"/>
    </source>
</evidence>
<sequence>MSNGLQAKSKIEKIEVTEQTRGTNRLITFTPDSKITSVNGNVTTSILSAVNWENIVKNAEAIDLSKIASFQSPTEGRFGDRALYSSILITKGGKVYESSNFDAGNPPKELENLYNALFSDRKVKQKFPKNNIR</sequence>
<dbReference type="AlphaFoldDB" id="A0A841N1T9"/>